<feature type="coiled-coil region" evidence="6">
    <location>
        <begin position="3"/>
        <end position="79"/>
    </location>
</feature>
<organism evidence="8 9">
    <name type="scientific">Nostoc favosum CHAB5714</name>
    <dbReference type="NCBI Taxonomy" id="2780399"/>
    <lineage>
        <taxon>Bacteria</taxon>
        <taxon>Bacillati</taxon>
        <taxon>Cyanobacteriota</taxon>
        <taxon>Cyanophyceae</taxon>
        <taxon>Nostocales</taxon>
        <taxon>Nostocaceae</taxon>
        <taxon>Nostoc</taxon>
        <taxon>Nostoc favosum</taxon>
    </lineage>
</organism>
<dbReference type="InterPro" id="IPR003594">
    <property type="entry name" value="HATPase_dom"/>
</dbReference>
<name>A0ABS8I763_9NOSO</name>
<evidence type="ECO:0000256" key="3">
    <source>
        <dbReference type="ARBA" id="ARBA00022553"/>
    </source>
</evidence>
<dbReference type="Gene3D" id="3.30.565.10">
    <property type="entry name" value="Histidine kinase-like ATPase, C-terminal domain"/>
    <property type="match status" value="1"/>
</dbReference>
<keyword evidence="4" id="KW-0808">Transferase</keyword>
<dbReference type="PROSITE" id="PS50109">
    <property type="entry name" value="HIS_KIN"/>
    <property type="match status" value="1"/>
</dbReference>
<evidence type="ECO:0000256" key="5">
    <source>
        <dbReference type="ARBA" id="ARBA00023012"/>
    </source>
</evidence>
<dbReference type="PANTHER" id="PTHR43065">
    <property type="entry name" value="SENSOR HISTIDINE KINASE"/>
    <property type="match status" value="1"/>
</dbReference>
<protein>
    <recommendedName>
        <fullName evidence="2">histidine kinase</fullName>
        <ecNumber evidence="2">2.7.13.3</ecNumber>
    </recommendedName>
</protein>
<evidence type="ECO:0000313" key="8">
    <source>
        <dbReference type="EMBL" id="MCC5599701.1"/>
    </source>
</evidence>
<dbReference type="InterPro" id="IPR005467">
    <property type="entry name" value="His_kinase_dom"/>
</dbReference>
<keyword evidence="3" id="KW-0597">Phosphoprotein</keyword>
<dbReference type="SUPFAM" id="SSF55874">
    <property type="entry name" value="ATPase domain of HSP90 chaperone/DNA topoisomerase II/histidine kinase"/>
    <property type="match status" value="1"/>
</dbReference>
<dbReference type="CDD" id="cd00082">
    <property type="entry name" value="HisKA"/>
    <property type="match status" value="1"/>
</dbReference>
<keyword evidence="5" id="KW-0902">Two-component regulatory system</keyword>
<dbReference type="EMBL" id="JAIVFQ010000011">
    <property type="protein sequence ID" value="MCC5599701.1"/>
    <property type="molecule type" value="Genomic_DNA"/>
</dbReference>
<accession>A0ABS8I763</accession>
<dbReference type="Pfam" id="PF02518">
    <property type="entry name" value="HATPase_c"/>
    <property type="match status" value="1"/>
</dbReference>
<keyword evidence="4" id="KW-0418">Kinase</keyword>
<evidence type="ECO:0000256" key="6">
    <source>
        <dbReference type="SAM" id="Coils"/>
    </source>
</evidence>
<comment type="caution">
    <text evidence="8">The sequence shown here is derived from an EMBL/GenBank/DDBJ whole genome shotgun (WGS) entry which is preliminary data.</text>
</comment>
<sequence length="347" mass="39640">MEIANYQREIKELKKANRIIQKQLERSESDRIKLEDINKKKESLLRTVIEELKEYQNNLEERRQELEMMLLNLQIMQNKMSSLGSLVADVAHEINNPVSFIAGNLAPAQEYIENLLHLINLYQQTYPKASQEIQKTIEVIDLEYMREDLPKLISSMKEGTDRICNISNSLRIFSRADTEQKVIFNIHEGINSTLIILKHRLKANKIRPDIQVVKDYGEFPPIKCFPGQLNQVFMNLLANAIDAVEESNSGLSFDKIKENPNQITIHTALIENTNHALIRIQDNGVGISADVQQKMFDHLFTTKPVGKGTGLGLSIAYQIIVQKHRGTFKVNSVLGEGSEFIITIPIY</sequence>
<keyword evidence="9" id="KW-1185">Reference proteome</keyword>
<dbReference type="PANTHER" id="PTHR43065:SF50">
    <property type="entry name" value="HISTIDINE KINASE"/>
    <property type="match status" value="1"/>
</dbReference>
<dbReference type="EC" id="2.7.13.3" evidence="2"/>
<proteinExistence type="predicted"/>
<comment type="catalytic activity">
    <reaction evidence="1">
        <text>ATP + protein L-histidine = ADP + protein N-phospho-L-histidine.</text>
        <dbReference type="EC" id="2.7.13.3"/>
    </reaction>
</comment>
<gene>
    <name evidence="8" type="ORF">LC586_10795</name>
</gene>
<reference evidence="8 9" key="1">
    <citation type="journal article" date="2021" name="Microorganisms">
        <title>Genome Evolution of Filamentous Cyanobacterium Nostoc Species: From Facultative Symbiosis to Free Living.</title>
        <authorList>
            <person name="Huo D."/>
            <person name="Li H."/>
            <person name="Cai F."/>
            <person name="Guo X."/>
            <person name="Qiao Z."/>
            <person name="Wang W."/>
            <person name="Yu G."/>
            <person name="Li R."/>
        </authorList>
    </citation>
    <scope>NUCLEOTIDE SEQUENCE [LARGE SCALE GENOMIC DNA]</scope>
    <source>
        <strain evidence="8 9">CHAB 5714</strain>
    </source>
</reference>
<dbReference type="RefSeq" id="WP_229484523.1">
    <property type="nucleotide sequence ID" value="NZ_JAIVFQ010000011.1"/>
</dbReference>
<dbReference type="SMART" id="SM00387">
    <property type="entry name" value="HATPase_c"/>
    <property type="match status" value="1"/>
</dbReference>
<dbReference type="PRINTS" id="PR00344">
    <property type="entry name" value="BCTRLSENSOR"/>
</dbReference>
<evidence type="ECO:0000256" key="4">
    <source>
        <dbReference type="ARBA" id="ARBA00022777"/>
    </source>
</evidence>
<dbReference type="Gene3D" id="1.10.287.130">
    <property type="match status" value="1"/>
</dbReference>
<evidence type="ECO:0000256" key="1">
    <source>
        <dbReference type="ARBA" id="ARBA00000085"/>
    </source>
</evidence>
<dbReference type="Proteomes" id="UP001199525">
    <property type="component" value="Unassembled WGS sequence"/>
</dbReference>
<dbReference type="InterPro" id="IPR004358">
    <property type="entry name" value="Sig_transdc_His_kin-like_C"/>
</dbReference>
<dbReference type="SUPFAM" id="SSF47384">
    <property type="entry name" value="Homodimeric domain of signal transducing histidine kinase"/>
    <property type="match status" value="1"/>
</dbReference>
<dbReference type="InterPro" id="IPR036097">
    <property type="entry name" value="HisK_dim/P_sf"/>
</dbReference>
<dbReference type="InterPro" id="IPR036890">
    <property type="entry name" value="HATPase_C_sf"/>
</dbReference>
<dbReference type="InterPro" id="IPR003661">
    <property type="entry name" value="HisK_dim/P_dom"/>
</dbReference>
<evidence type="ECO:0000256" key="2">
    <source>
        <dbReference type="ARBA" id="ARBA00012438"/>
    </source>
</evidence>
<keyword evidence="6" id="KW-0175">Coiled coil</keyword>
<evidence type="ECO:0000313" key="9">
    <source>
        <dbReference type="Proteomes" id="UP001199525"/>
    </source>
</evidence>
<evidence type="ECO:0000259" key="7">
    <source>
        <dbReference type="PROSITE" id="PS50109"/>
    </source>
</evidence>
<feature type="domain" description="Histidine kinase" evidence="7">
    <location>
        <begin position="89"/>
        <end position="347"/>
    </location>
</feature>